<dbReference type="PANTHER" id="PTHR14136">
    <property type="entry name" value="BTB_POZ DOMAIN-CONTAINING PROTEIN KCTD9"/>
    <property type="match status" value="1"/>
</dbReference>
<dbReference type="SUPFAM" id="SSF141571">
    <property type="entry name" value="Pentapeptide repeat-like"/>
    <property type="match status" value="1"/>
</dbReference>
<organism evidence="3 4">
    <name type="scientific">Dissulfurirhabdus thermomarina</name>
    <dbReference type="NCBI Taxonomy" id="1765737"/>
    <lineage>
        <taxon>Bacteria</taxon>
        <taxon>Deltaproteobacteria</taxon>
        <taxon>Dissulfurirhabdaceae</taxon>
        <taxon>Dissulfurirhabdus</taxon>
    </lineage>
</organism>
<comment type="caution">
    <text evidence="3">The sequence shown here is derived from an EMBL/GenBank/DDBJ whole genome shotgun (WGS) entry which is preliminary data.</text>
</comment>
<evidence type="ECO:0000313" key="3">
    <source>
        <dbReference type="EMBL" id="NDY43090.1"/>
    </source>
</evidence>
<dbReference type="Gene3D" id="2.160.20.80">
    <property type="entry name" value="E3 ubiquitin-protein ligase SopA"/>
    <property type="match status" value="1"/>
</dbReference>
<dbReference type="PANTHER" id="PTHR14136:SF17">
    <property type="entry name" value="BTB_POZ DOMAIN-CONTAINING PROTEIN KCTD9"/>
    <property type="match status" value="1"/>
</dbReference>
<protein>
    <recommendedName>
        <fullName evidence="2">Potassium channel domain-containing protein</fullName>
    </recommendedName>
</protein>
<accession>A0A6N9TRN2</accession>
<dbReference type="InterPro" id="IPR001646">
    <property type="entry name" value="5peptide_repeat"/>
</dbReference>
<keyword evidence="4" id="KW-1185">Reference proteome</keyword>
<gene>
    <name evidence="3" type="ORF">G3N55_09580</name>
</gene>
<keyword evidence="1" id="KW-0812">Transmembrane</keyword>
<dbReference type="Pfam" id="PF07885">
    <property type="entry name" value="Ion_trans_2"/>
    <property type="match status" value="1"/>
</dbReference>
<dbReference type="EMBL" id="JAAGRR010000119">
    <property type="protein sequence ID" value="NDY43090.1"/>
    <property type="molecule type" value="Genomic_DNA"/>
</dbReference>
<proteinExistence type="predicted"/>
<keyword evidence="1" id="KW-0472">Membrane</keyword>
<keyword evidence="1" id="KW-1133">Transmembrane helix</keyword>
<dbReference type="Pfam" id="PF00805">
    <property type="entry name" value="Pentapeptide"/>
    <property type="match status" value="3"/>
</dbReference>
<dbReference type="Proteomes" id="UP000469346">
    <property type="component" value="Unassembled WGS sequence"/>
</dbReference>
<evidence type="ECO:0000256" key="1">
    <source>
        <dbReference type="SAM" id="Phobius"/>
    </source>
</evidence>
<dbReference type="SUPFAM" id="SSF81324">
    <property type="entry name" value="Voltage-gated potassium channels"/>
    <property type="match status" value="1"/>
</dbReference>
<sequence>MGDVPGAGCSPAEALLAEIRAAGRLPDPGALRGLVLAGADLSGLDLSRADLAGLDLRGANLSGANLFRADLSGSLLDQADLEGADLTGANLAGACLEGARGTSASLGMACLRDARLFQADLAGASLAKADLAGADCRCTRFAGARLREADLRGGDFQEAELAGADLSLAAVARANFNNADLRRARLRMLKGYEKASWLGADIRDINFAGGYLLRRFIMDQNYLKEFRDRNRFTRVVHFLWWVTSDCGRSMPLWCLWIAVQTFFFAGLYTLVRVDYGRYPTPLSPLYYSVVTLTTLGYGDVVPSTLAGQCVAMLEVMVGYMMLGGLLSIFANKMARRSE</sequence>
<reference evidence="3 4" key="1">
    <citation type="submission" date="2020-02" db="EMBL/GenBank/DDBJ databases">
        <title>Comparative genomics of sulfur disproportionating microorganisms.</title>
        <authorList>
            <person name="Ward L.M."/>
            <person name="Bertran E."/>
            <person name="Johnston D.T."/>
        </authorList>
    </citation>
    <scope>NUCLEOTIDE SEQUENCE [LARGE SCALE GENOMIC DNA]</scope>
    <source>
        <strain evidence="3 4">DSM 100025</strain>
    </source>
</reference>
<feature type="transmembrane region" description="Helical" evidence="1">
    <location>
        <begin position="311"/>
        <end position="330"/>
    </location>
</feature>
<feature type="transmembrane region" description="Helical" evidence="1">
    <location>
        <begin position="250"/>
        <end position="273"/>
    </location>
</feature>
<dbReference type="InterPro" id="IPR013099">
    <property type="entry name" value="K_chnl_dom"/>
</dbReference>
<feature type="domain" description="Potassium channel" evidence="2">
    <location>
        <begin position="262"/>
        <end position="333"/>
    </location>
</feature>
<dbReference type="Gene3D" id="1.10.287.70">
    <property type="match status" value="1"/>
</dbReference>
<evidence type="ECO:0000313" key="4">
    <source>
        <dbReference type="Proteomes" id="UP000469346"/>
    </source>
</evidence>
<name>A0A6N9TRN2_DISTH</name>
<dbReference type="AlphaFoldDB" id="A0A6N9TRN2"/>
<feature type="transmembrane region" description="Helical" evidence="1">
    <location>
        <begin position="285"/>
        <end position="305"/>
    </location>
</feature>
<dbReference type="RefSeq" id="WP_163299206.1">
    <property type="nucleotide sequence ID" value="NZ_JAAGRR010000119.1"/>
</dbReference>
<dbReference type="InterPro" id="IPR051082">
    <property type="entry name" value="Pentapeptide-BTB/POZ_domain"/>
</dbReference>
<evidence type="ECO:0000259" key="2">
    <source>
        <dbReference type="Pfam" id="PF07885"/>
    </source>
</evidence>